<keyword evidence="1" id="KW-1133">Transmembrane helix</keyword>
<accession>A0A1Y2PA89</accession>
<proteinExistence type="predicted"/>
<dbReference type="NCBIfam" id="TIGR03517">
    <property type="entry name" value="GldM_gliding"/>
    <property type="match status" value="1"/>
</dbReference>
<dbReference type="Pfam" id="PF21602">
    <property type="entry name" value="GldM_3rd"/>
    <property type="match status" value="1"/>
</dbReference>
<feature type="domain" description="Gliding motility-associated protein GldM N-terminal" evidence="3">
    <location>
        <begin position="32"/>
        <end position="221"/>
    </location>
</feature>
<keyword evidence="1" id="KW-0472">Membrane</keyword>
<feature type="domain" description="Gliding motility-associated protein GldM first immunoglobulin-like" evidence="4">
    <location>
        <begin position="225"/>
        <end position="323"/>
    </location>
</feature>
<evidence type="ECO:0000313" key="7">
    <source>
        <dbReference type="Proteomes" id="UP000194221"/>
    </source>
</evidence>
<dbReference type="RefSeq" id="WP_086031211.1">
    <property type="nucleotide sequence ID" value="NZ_LAPZ01000012.1"/>
</dbReference>
<evidence type="ECO:0000256" key="1">
    <source>
        <dbReference type="SAM" id="Phobius"/>
    </source>
</evidence>
<evidence type="ECO:0000259" key="4">
    <source>
        <dbReference type="Pfam" id="PF21601"/>
    </source>
</evidence>
<dbReference type="EMBL" id="LAPZ01000012">
    <property type="protein sequence ID" value="OSY87366.1"/>
    <property type="molecule type" value="Genomic_DNA"/>
</dbReference>
<dbReference type="InParanoid" id="A0A1Y2PA89"/>
<reference evidence="6 7" key="1">
    <citation type="submission" date="2015-03" db="EMBL/GenBank/DDBJ databases">
        <title>Genome sequence of Tenacibaculum sp. S2-2, isolated from intestinal microbiota of sea cucumber, Apostichopus japonicas.</title>
        <authorList>
            <person name="Shao Z."/>
            <person name="Wang L."/>
            <person name="Li X."/>
        </authorList>
    </citation>
    <scope>NUCLEOTIDE SEQUENCE [LARGE SCALE GENOMIC DNA]</scope>
    <source>
        <strain evidence="6 7">S2-2</strain>
    </source>
</reference>
<dbReference type="AlphaFoldDB" id="A0A1Y2PA89"/>
<dbReference type="InterPro" id="IPR048406">
    <property type="entry name" value="GldM_Ig-like-2"/>
</dbReference>
<evidence type="ECO:0000259" key="3">
    <source>
        <dbReference type="Pfam" id="PF12081"/>
    </source>
</evidence>
<dbReference type="InterPro" id="IPR019859">
    <property type="entry name" value="Motility-assoc_prot_GldM"/>
</dbReference>
<dbReference type="Pfam" id="PF12081">
    <property type="entry name" value="GldM_1st"/>
    <property type="match status" value="1"/>
</dbReference>
<organism evidence="6 7">
    <name type="scientific">Tenacibaculum holothuriorum</name>
    <dbReference type="NCBI Taxonomy" id="1635173"/>
    <lineage>
        <taxon>Bacteria</taxon>
        <taxon>Pseudomonadati</taxon>
        <taxon>Bacteroidota</taxon>
        <taxon>Flavobacteriia</taxon>
        <taxon>Flavobacteriales</taxon>
        <taxon>Flavobacteriaceae</taxon>
        <taxon>Tenacibaculum</taxon>
    </lineage>
</organism>
<keyword evidence="1" id="KW-0812">Transmembrane</keyword>
<evidence type="ECO:0000313" key="6">
    <source>
        <dbReference type="EMBL" id="OSY87366.1"/>
    </source>
</evidence>
<feature type="transmembrane region" description="Helical" evidence="1">
    <location>
        <begin position="12"/>
        <end position="28"/>
    </location>
</feature>
<dbReference type="STRING" id="1635173.WH52_12025"/>
<dbReference type="InterPro" id="IPR048405">
    <property type="entry name" value="GldM_Ig-like-1"/>
</dbReference>
<dbReference type="InterPro" id="IPR022720">
    <property type="entry name" value="Motility-assoc_prot_GldM_N"/>
</dbReference>
<dbReference type="InterPro" id="IPR022719">
    <property type="entry name" value="Motility-assoc_prot_GldM_C"/>
</dbReference>
<name>A0A1Y2PA89_9FLAO</name>
<dbReference type="Pfam" id="PF12080">
    <property type="entry name" value="GldM_4th"/>
    <property type="match status" value="1"/>
</dbReference>
<evidence type="ECO:0000259" key="5">
    <source>
        <dbReference type="Pfam" id="PF21602"/>
    </source>
</evidence>
<comment type="caution">
    <text evidence="6">The sequence shown here is derived from an EMBL/GenBank/DDBJ whole genome shotgun (WGS) entry which is preliminary data.</text>
</comment>
<dbReference type="Pfam" id="PF21601">
    <property type="entry name" value="GldM_2nd"/>
    <property type="match status" value="1"/>
</dbReference>
<keyword evidence="7" id="KW-1185">Reference proteome</keyword>
<sequence>MAGGKQSPRQKMINLMYLVFLAMLAMQMDKKVLSSFGFMKEKIEDANIVATANNTASLQGLATKASEQPEKFGELNDKAKQISEASTALYDYLAGLKDKMTADVSEEDKTNYESQKSPDKVDELLFAGDKFTPEGDKFVAEINNYSAKLKEVLGDKASAEILKNIDKRFNTNPDKSAEGQDIPWLKSRYEGMPLITSVANVSQIQGDIKTTESEIYSALVGGQLESDVSLKNYTGIVALDKNAFYPGEKVTGSVILGRYDATLKPTKVEFNGNKDYKNFKDGRVVVDMAAGGVGDKTIKGTIFFTENGEEVPVPFESSYSVIPKPNDAVISADKMNVVYKGLSNPLTISIPGIPGNKVTASAPGLRRVKGNSYVMRPTGSGEVTIRVSGTLDGKKITSNKKFRIKDIPPAVGMVRGRYGTVKMPKSSLQKVTVAAGLPDFLFDLKLNVSSFKIKVPGQVAIPVTGTRLNARAKQAVARARRNDQVVIFDIKASVSGSNYKIKEVLPVSIQVSN</sequence>
<gene>
    <name evidence="6" type="ORF">WH52_12025</name>
</gene>
<protein>
    <submittedName>
        <fullName evidence="6">Gliding motility protein GldM</fullName>
    </submittedName>
</protein>
<dbReference type="OrthoDB" id="1490890at2"/>
<evidence type="ECO:0000259" key="2">
    <source>
        <dbReference type="Pfam" id="PF12080"/>
    </source>
</evidence>
<dbReference type="Proteomes" id="UP000194221">
    <property type="component" value="Unassembled WGS sequence"/>
</dbReference>
<feature type="domain" description="Gliding motility-associated protein GldM C-terminal" evidence="2">
    <location>
        <begin position="410"/>
        <end position="511"/>
    </location>
</feature>
<feature type="domain" description="Gliding motility-associated protein GldM second immunoglobulin-like" evidence="5">
    <location>
        <begin position="328"/>
        <end position="405"/>
    </location>
</feature>